<dbReference type="OrthoDB" id="1844152at2759"/>
<accession>A0A1L9RSC9</accession>
<keyword evidence="6" id="KW-0503">Monooxygenase</keyword>
<evidence type="ECO:0000256" key="5">
    <source>
        <dbReference type="ARBA" id="ARBA00023004"/>
    </source>
</evidence>
<organism evidence="8 9">
    <name type="scientific">Aspergillus wentii DTO 134E9</name>
    <dbReference type="NCBI Taxonomy" id="1073089"/>
    <lineage>
        <taxon>Eukaryota</taxon>
        <taxon>Fungi</taxon>
        <taxon>Dikarya</taxon>
        <taxon>Ascomycota</taxon>
        <taxon>Pezizomycotina</taxon>
        <taxon>Eurotiomycetes</taxon>
        <taxon>Eurotiomycetidae</taxon>
        <taxon>Eurotiales</taxon>
        <taxon>Aspergillaceae</taxon>
        <taxon>Aspergillus</taxon>
        <taxon>Aspergillus subgen. Cremei</taxon>
    </lineage>
</organism>
<dbReference type="RefSeq" id="XP_040691516.1">
    <property type="nucleotide sequence ID" value="XM_040839395.1"/>
</dbReference>
<dbReference type="Gene3D" id="1.10.630.10">
    <property type="entry name" value="Cytochrome P450"/>
    <property type="match status" value="1"/>
</dbReference>
<evidence type="ECO:0000256" key="3">
    <source>
        <dbReference type="ARBA" id="ARBA00022723"/>
    </source>
</evidence>
<dbReference type="EMBL" id="KV878211">
    <property type="protein sequence ID" value="OJJ37840.1"/>
    <property type="molecule type" value="Genomic_DNA"/>
</dbReference>
<evidence type="ECO:0000256" key="2">
    <source>
        <dbReference type="ARBA" id="ARBA00010617"/>
    </source>
</evidence>
<evidence type="ECO:0000256" key="7">
    <source>
        <dbReference type="PIRSR" id="PIRSR602401-1"/>
    </source>
</evidence>
<comment type="cofactor">
    <cofactor evidence="1 7">
        <name>heme</name>
        <dbReference type="ChEBI" id="CHEBI:30413"/>
    </cofactor>
</comment>
<evidence type="ECO:0000256" key="4">
    <source>
        <dbReference type="ARBA" id="ARBA00023002"/>
    </source>
</evidence>
<proteinExistence type="inferred from homology"/>
<gene>
    <name evidence="8" type="ORF">ASPWEDRAFT_739091</name>
</gene>
<dbReference type="GO" id="GO:0004497">
    <property type="term" value="F:monooxygenase activity"/>
    <property type="evidence" value="ECO:0007669"/>
    <property type="project" value="UniProtKB-KW"/>
</dbReference>
<dbReference type="CDD" id="cd11041">
    <property type="entry name" value="CYP503A1-like"/>
    <property type="match status" value="1"/>
</dbReference>
<keyword evidence="4" id="KW-0560">Oxidoreductase</keyword>
<dbReference type="PANTHER" id="PTHR46206">
    <property type="entry name" value="CYTOCHROME P450"/>
    <property type="match status" value="1"/>
</dbReference>
<evidence type="ECO:0000313" key="9">
    <source>
        <dbReference type="Proteomes" id="UP000184383"/>
    </source>
</evidence>
<evidence type="ECO:0000256" key="1">
    <source>
        <dbReference type="ARBA" id="ARBA00001971"/>
    </source>
</evidence>
<dbReference type="STRING" id="1073089.A0A1L9RSC9"/>
<keyword evidence="3 7" id="KW-0479">Metal-binding</keyword>
<dbReference type="GO" id="GO:0005506">
    <property type="term" value="F:iron ion binding"/>
    <property type="evidence" value="ECO:0007669"/>
    <property type="project" value="InterPro"/>
</dbReference>
<dbReference type="PRINTS" id="PR00463">
    <property type="entry name" value="EP450I"/>
</dbReference>
<evidence type="ECO:0000256" key="6">
    <source>
        <dbReference type="ARBA" id="ARBA00023033"/>
    </source>
</evidence>
<dbReference type="GeneID" id="63755243"/>
<dbReference type="InterPro" id="IPR001128">
    <property type="entry name" value="Cyt_P450"/>
</dbReference>
<evidence type="ECO:0008006" key="10">
    <source>
        <dbReference type="Google" id="ProtNLM"/>
    </source>
</evidence>
<feature type="binding site" description="axial binding residue" evidence="7">
    <location>
        <position position="422"/>
    </location>
    <ligand>
        <name>heme</name>
        <dbReference type="ChEBI" id="CHEBI:30413"/>
    </ligand>
    <ligandPart>
        <name>Fe</name>
        <dbReference type="ChEBI" id="CHEBI:18248"/>
    </ligandPart>
</feature>
<keyword evidence="5 7" id="KW-0408">Iron</keyword>
<dbReference type="InterPro" id="IPR036396">
    <property type="entry name" value="Cyt_P450_sf"/>
</dbReference>
<sequence length="477" mass="54557">MEFSLYLAVAVLAVIFLAFYLSPRRAKVPVYSTHSGWLGTWKDSLDYLQDSAGVLRAGYQKFSQHGQFFQLRTPIRWVVVVPPKFVDEIRTAPPTHLSAKESANDTHKFHFHIVKTHLTPNLEHKIDDLREEISLSFSDEIGNPADWTPVVMSTAAHRIATRTANRLLVGAPLCQNEEYLNMSIKYTVDVFGGADKLRGWPKFLRSTVTQFVTNVKERQAIARKHLIPYIQARLQEETPEKPYSDSLQWVMDAAPHAGEKDPERLMFRLLHLNVAAVHTTSVTFLNAMFDLAMHTDIHAELRGEIESAVQEHGWTGRALSQMRKLDSFMTESQRLAPIASSQMTRAVIQDFTFSDGTTVPKGSYVLAPMYAMYLDDDIYPNASTFDAFRFSKLREQPGHENRHQFVSTSPTHINFGHGKDACPGRFFAAQEIKLLLAHTLIHYDLRLEDMEKVPEPSWYDRSRRPNQTAKVLFRRRE</sequence>
<reference evidence="9" key="1">
    <citation type="journal article" date="2017" name="Genome Biol.">
        <title>Comparative genomics reveals high biological diversity and specific adaptations in the industrially and medically important fungal genus Aspergillus.</title>
        <authorList>
            <person name="de Vries R.P."/>
            <person name="Riley R."/>
            <person name="Wiebenga A."/>
            <person name="Aguilar-Osorio G."/>
            <person name="Amillis S."/>
            <person name="Uchima C.A."/>
            <person name="Anderluh G."/>
            <person name="Asadollahi M."/>
            <person name="Askin M."/>
            <person name="Barry K."/>
            <person name="Battaglia E."/>
            <person name="Bayram O."/>
            <person name="Benocci T."/>
            <person name="Braus-Stromeyer S.A."/>
            <person name="Caldana C."/>
            <person name="Canovas D."/>
            <person name="Cerqueira G.C."/>
            <person name="Chen F."/>
            <person name="Chen W."/>
            <person name="Choi C."/>
            <person name="Clum A."/>
            <person name="Dos Santos R.A."/>
            <person name="Damasio A.R."/>
            <person name="Diallinas G."/>
            <person name="Emri T."/>
            <person name="Fekete E."/>
            <person name="Flipphi M."/>
            <person name="Freyberg S."/>
            <person name="Gallo A."/>
            <person name="Gournas C."/>
            <person name="Habgood R."/>
            <person name="Hainaut M."/>
            <person name="Harispe M.L."/>
            <person name="Henrissat B."/>
            <person name="Hilden K.S."/>
            <person name="Hope R."/>
            <person name="Hossain A."/>
            <person name="Karabika E."/>
            <person name="Karaffa L."/>
            <person name="Karanyi Z."/>
            <person name="Krasevec N."/>
            <person name="Kuo A."/>
            <person name="Kusch H."/>
            <person name="LaButti K."/>
            <person name="Lagendijk E.L."/>
            <person name="Lapidus A."/>
            <person name="Levasseur A."/>
            <person name="Lindquist E."/>
            <person name="Lipzen A."/>
            <person name="Logrieco A.F."/>
            <person name="MacCabe A."/>
            <person name="Maekelae M.R."/>
            <person name="Malavazi I."/>
            <person name="Melin P."/>
            <person name="Meyer V."/>
            <person name="Mielnichuk N."/>
            <person name="Miskei M."/>
            <person name="Molnar A.P."/>
            <person name="Mule G."/>
            <person name="Ngan C.Y."/>
            <person name="Orejas M."/>
            <person name="Orosz E."/>
            <person name="Ouedraogo J.P."/>
            <person name="Overkamp K.M."/>
            <person name="Park H.-S."/>
            <person name="Perrone G."/>
            <person name="Piumi F."/>
            <person name="Punt P.J."/>
            <person name="Ram A.F."/>
            <person name="Ramon A."/>
            <person name="Rauscher S."/>
            <person name="Record E."/>
            <person name="Riano-Pachon D.M."/>
            <person name="Robert V."/>
            <person name="Roehrig J."/>
            <person name="Ruller R."/>
            <person name="Salamov A."/>
            <person name="Salih N.S."/>
            <person name="Samson R.A."/>
            <person name="Sandor E."/>
            <person name="Sanguinetti M."/>
            <person name="Schuetze T."/>
            <person name="Sepcic K."/>
            <person name="Shelest E."/>
            <person name="Sherlock G."/>
            <person name="Sophianopoulou V."/>
            <person name="Squina F.M."/>
            <person name="Sun H."/>
            <person name="Susca A."/>
            <person name="Todd R.B."/>
            <person name="Tsang A."/>
            <person name="Unkles S.E."/>
            <person name="van de Wiele N."/>
            <person name="van Rossen-Uffink D."/>
            <person name="Oliveira J.V."/>
            <person name="Vesth T.C."/>
            <person name="Visser J."/>
            <person name="Yu J.-H."/>
            <person name="Zhou M."/>
            <person name="Andersen M.R."/>
            <person name="Archer D.B."/>
            <person name="Baker S.E."/>
            <person name="Benoit I."/>
            <person name="Brakhage A.A."/>
            <person name="Braus G.H."/>
            <person name="Fischer R."/>
            <person name="Frisvad J.C."/>
            <person name="Goldman G.H."/>
            <person name="Houbraken J."/>
            <person name="Oakley B."/>
            <person name="Pocsi I."/>
            <person name="Scazzocchio C."/>
            <person name="Seiboth B."/>
            <person name="vanKuyk P.A."/>
            <person name="Wortman J."/>
            <person name="Dyer P.S."/>
            <person name="Grigoriev I.V."/>
        </authorList>
    </citation>
    <scope>NUCLEOTIDE SEQUENCE [LARGE SCALE GENOMIC DNA]</scope>
    <source>
        <strain evidence="9">DTO 134E9</strain>
    </source>
</reference>
<dbReference type="GO" id="GO:0016705">
    <property type="term" value="F:oxidoreductase activity, acting on paired donors, with incorporation or reduction of molecular oxygen"/>
    <property type="evidence" value="ECO:0007669"/>
    <property type="project" value="InterPro"/>
</dbReference>
<dbReference type="AlphaFoldDB" id="A0A1L9RSC9"/>
<dbReference type="InterPro" id="IPR002401">
    <property type="entry name" value="Cyt_P450_E_grp-I"/>
</dbReference>
<dbReference type="PANTHER" id="PTHR46206:SF6">
    <property type="entry name" value="CYTOCHROME P450 MONOOXYGENASE AN1598-RELATED"/>
    <property type="match status" value="1"/>
</dbReference>
<dbReference type="GO" id="GO:0020037">
    <property type="term" value="F:heme binding"/>
    <property type="evidence" value="ECO:0007669"/>
    <property type="project" value="InterPro"/>
</dbReference>
<keyword evidence="7" id="KW-0349">Heme</keyword>
<keyword evidence="9" id="KW-1185">Reference proteome</keyword>
<dbReference type="GO" id="GO:0019748">
    <property type="term" value="P:secondary metabolic process"/>
    <property type="evidence" value="ECO:0007669"/>
    <property type="project" value="UniProtKB-ARBA"/>
</dbReference>
<name>A0A1L9RSC9_ASPWE</name>
<dbReference type="Proteomes" id="UP000184383">
    <property type="component" value="Unassembled WGS sequence"/>
</dbReference>
<comment type="similarity">
    <text evidence="2">Belongs to the cytochrome P450 family.</text>
</comment>
<protein>
    <recommendedName>
        <fullName evidence="10">Cytochrome P450</fullName>
    </recommendedName>
</protein>
<dbReference type="SUPFAM" id="SSF48264">
    <property type="entry name" value="Cytochrome P450"/>
    <property type="match status" value="1"/>
</dbReference>
<dbReference type="Pfam" id="PF00067">
    <property type="entry name" value="p450"/>
    <property type="match status" value="1"/>
</dbReference>
<evidence type="ECO:0000313" key="8">
    <source>
        <dbReference type="EMBL" id="OJJ37840.1"/>
    </source>
</evidence>
<dbReference type="VEuPathDB" id="FungiDB:ASPWEDRAFT_739091"/>